<gene>
    <name evidence="2" type="ORF">FIL70_15435</name>
</gene>
<reference evidence="2 3" key="1">
    <citation type="submission" date="2019-06" db="EMBL/GenBank/DDBJ databases">
        <title>Genome organization and adaptive potential of archetypical organophosphate degarding Sphingobium fuliginis ATCC 27551.</title>
        <authorList>
            <person name="Sarwar A."/>
            <person name="Parthasarathy S."/>
            <person name="Singh C."/>
            <person name="Siddavattam D."/>
        </authorList>
    </citation>
    <scope>NUCLEOTIDE SEQUENCE [LARGE SCALE GENOMIC DNA]</scope>
    <source>
        <strain evidence="2 3">ATCC 27551</strain>
    </source>
</reference>
<feature type="domain" description="Integrase DNA-binding" evidence="1">
    <location>
        <begin position="3"/>
        <end position="38"/>
    </location>
</feature>
<dbReference type="Gene3D" id="3.30.160.390">
    <property type="entry name" value="Integrase, DNA-binding domain"/>
    <property type="match status" value="1"/>
</dbReference>
<dbReference type="InterPro" id="IPR038488">
    <property type="entry name" value="Integrase_DNA-bd_sf"/>
</dbReference>
<accession>A0A5B8CLA9</accession>
<protein>
    <submittedName>
        <fullName evidence="2">DUF4102 domain-containing protein</fullName>
    </submittedName>
</protein>
<dbReference type="Proteomes" id="UP000311469">
    <property type="component" value="Chromosome cSF1"/>
</dbReference>
<evidence type="ECO:0000313" key="3">
    <source>
        <dbReference type="Proteomes" id="UP000311469"/>
    </source>
</evidence>
<proteinExistence type="predicted"/>
<dbReference type="AlphaFoldDB" id="A0A5B8CLA9"/>
<dbReference type="Pfam" id="PF13356">
    <property type="entry name" value="Arm-DNA-bind_3"/>
    <property type="match status" value="1"/>
</dbReference>
<evidence type="ECO:0000313" key="2">
    <source>
        <dbReference type="EMBL" id="QDC39226.1"/>
    </source>
</evidence>
<sequence length="41" mass="4629">MSGGGSLYLLVRTNGAKLWRLNYRYLAKGRTLAFGAWSRSH</sequence>
<dbReference type="KEGG" id="sufl:FIL70_15435"/>
<organism evidence="2 3">
    <name type="scientific">Sphingobium fuliginis ATCC 27551</name>
    <dbReference type="NCBI Taxonomy" id="1208342"/>
    <lineage>
        <taxon>Bacteria</taxon>
        <taxon>Pseudomonadati</taxon>
        <taxon>Pseudomonadota</taxon>
        <taxon>Alphaproteobacteria</taxon>
        <taxon>Sphingomonadales</taxon>
        <taxon>Sphingomonadaceae</taxon>
        <taxon>Sphingobium</taxon>
    </lineage>
</organism>
<evidence type="ECO:0000259" key="1">
    <source>
        <dbReference type="Pfam" id="PF13356"/>
    </source>
</evidence>
<dbReference type="EMBL" id="CP041016">
    <property type="protein sequence ID" value="QDC39226.1"/>
    <property type="molecule type" value="Genomic_DNA"/>
</dbReference>
<dbReference type="InterPro" id="IPR025166">
    <property type="entry name" value="Integrase_DNA_bind_dom"/>
</dbReference>
<name>A0A5B8CLA9_SPHSA</name>